<dbReference type="GO" id="GO:0008941">
    <property type="term" value="F:nitric oxide dioxygenase NAD(P)H activity"/>
    <property type="evidence" value="ECO:0007669"/>
    <property type="project" value="UniProtKB-EC"/>
</dbReference>
<comment type="similarity">
    <text evidence="3">In the C-terminal section; belongs to the flavoprotein pyridine nucleotide cytochrome reductase family.</text>
</comment>
<sequence length="406" mass="44568">MESCRAQLKPEEADVVRATLPLIGANIEKITTNFYGTLFEENPSLLNDLFNRGNQKQGAQQRALAGSIAKFASLLVAPAENMPADLLSRIGHKHAVLGIVEDHYPIVYKYLFGAIVHVLGADVVTADVAAAWTSVFWILANVLITFEKELYKGAGVQPGKVFRQAKVVDRDDRSANIVSFTVESTDAFNPFPKHLAGQYVSVVSSLPDGARQIRQYSLMDACENPGQLRFAVKALQAQKDAPAGEVSNWLAKEVKVGTELAVSLPFGDLILDTESQRPVVLISSGIGITPMFGMLARFVADRSSRKIVAIHCDQDMDGDAFYKERLHMVSQLSSGEAMTWHSVGEVTKDVKVGRMDIASLTLPTDAQFYICGGTNFLKSICDGLRKIHVPEEDLHFELFTPNDWLL</sequence>
<comment type="cofactor">
    <cofactor evidence="1">
        <name>heme b</name>
        <dbReference type="ChEBI" id="CHEBI:60344"/>
    </cofactor>
</comment>
<dbReference type="GO" id="GO:0071500">
    <property type="term" value="P:cellular response to nitrosative stress"/>
    <property type="evidence" value="ECO:0007669"/>
    <property type="project" value="TreeGrafter"/>
</dbReference>
<dbReference type="GO" id="GO:0020037">
    <property type="term" value="F:heme binding"/>
    <property type="evidence" value="ECO:0007669"/>
    <property type="project" value="InterPro"/>
</dbReference>
<dbReference type="CDD" id="cd14782">
    <property type="entry name" value="FHb-globin_2"/>
    <property type="match status" value="1"/>
</dbReference>
<keyword evidence="18" id="KW-1185">Reference proteome</keyword>
<accession>A0A2N1JAU2</accession>
<evidence type="ECO:0000256" key="11">
    <source>
        <dbReference type="ARBA" id="ARBA00023004"/>
    </source>
</evidence>
<dbReference type="PROSITE" id="PS51384">
    <property type="entry name" value="FAD_FR"/>
    <property type="match status" value="1"/>
</dbReference>
<dbReference type="InterPro" id="IPR039261">
    <property type="entry name" value="FNR_nucleotide-bd"/>
</dbReference>
<keyword evidence="8" id="KW-0479">Metal-binding</keyword>
<evidence type="ECO:0000313" key="18">
    <source>
        <dbReference type="Proteomes" id="UP000232875"/>
    </source>
</evidence>
<feature type="domain" description="Globin" evidence="15">
    <location>
        <begin position="7"/>
        <end position="148"/>
    </location>
</feature>
<dbReference type="Gene3D" id="3.40.50.80">
    <property type="entry name" value="Nucleotide-binding domain of ferredoxin-NADP reductase (FNR) module"/>
    <property type="match status" value="1"/>
</dbReference>
<feature type="domain" description="FAD-binding FR-type" evidence="16">
    <location>
        <begin position="160"/>
        <end position="272"/>
    </location>
</feature>
<comment type="cofactor">
    <cofactor evidence="2">
        <name>FAD</name>
        <dbReference type="ChEBI" id="CHEBI:57692"/>
    </cofactor>
</comment>
<evidence type="ECO:0000256" key="5">
    <source>
        <dbReference type="ARBA" id="ARBA00022575"/>
    </source>
</evidence>
<dbReference type="GO" id="GO:0009636">
    <property type="term" value="P:response to toxic substance"/>
    <property type="evidence" value="ECO:0007669"/>
    <property type="project" value="UniProtKB-KW"/>
</dbReference>
<dbReference type="GO" id="GO:0046210">
    <property type="term" value="P:nitric oxide catabolic process"/>
    <property type="evidence" value="ECO:0007669"/>
    <property type="project" value="TreeGrafter"/>
</dbReference>
<keyword evidence="9" id="KW-0274">FAD</keyword>
<dbReference type="InterPro" id="IPR001433">
    <property type="entry name" value="OxRdtase_FAD/NAD-bd"/>
</dbReference>
<evidence type="ECO:0000256" key="13">
    <source>
        <dbReference type="ARBA" id="ARBA00048649"/>
    </source>
</evidence>
<dbReference type="STRING" id="2020962.A0A2N1JAU2"/>
<dbReference type="EMBL" id="KZ454991">
    <property type="protein sequence ID" value="PKI83671.1"/>
    <property type="molecule type" value="Genomic_DNA"/>
</dbReference>
<dbReference type="InterPro" id="IPR017938">
    <property type="entry name" value="Riboflavin_synthase-like_b-brl"/>
</dbReference>
<dbReference type="InterPro" id="IPR017927">
    <property type="entry name" value="FAD-bd_FR_type"/>
</dbReference>
<evidence type="ECO:0000256" key="3">
    <source>
        <dbReference type="ARBA" id="ARBA00006401"/>
    </source>
</evidence>
<dbReference type="InterPro" id="IPR000971">
    <property type="entry name" value="Globin"/>
</dbReference>
<evidence type="ECO:0000256" key="6">
    <source>
        <dbReference type="ARBA" id="ARBA00022617"/>
    </source>
</evidence>
<comment type="catalytic activity">
    <reaction evidence="14">
        <text>2 nitric oxide + NADPH + 2 O2 = 2 nitrate + NADP(+) + H(+)</text>
        <dbReference type="Rhea" id="RHEA:19465"/>
        <dbReference type="ChEBI" id="CHEBI:15378"/>
        <dbReference type="ChEBI" id="CHEBI:15379"/>
        <dbReference type="ChEBI" id="CHEBI:16480"/>
        <dbReference type="ChEBI" id="CHEBI:17632"/>
        <dbReference type="ChEBI" id="CHEBI:57783"/>
        <dbReference type="ChEBI" id="CHEBI:58349"/>
        <dbReference type="EC" id="1.14.12.17"/>
    </reaction>
</comment>
<dbReference type="InterPro" id="IPR012292">
    <property type="entry name" value="Globin/Proto"/>
</dbReference>
<dbReference type="SUPFAM" id="SSF46458">
    <property type="entry name" value="Globin-like"/>
    <property type="match status" value="1"/>
</dbReference>
<dbReference type="GO" id="GO:0046872">
    <property type="term" value="F:metal ion binding"/>
    <property type="evidence" value="ECO:0007669"/>
    <property type="project" value="UniProtKB-KW"/>
</dbReference>
<evidence type="ECO:0000256" key="9">
    <source>
        <dbReference type="ARBA" id="ARBA00022827"/>
    </source>
</evidence>
<evidence type="ECO:0000256" key="12">
    <source>
        <dbReference type="ARBA" id="ARBA00023027"/>
    </source>
</evidence>
<dbReference type="AlphaFoldDB" id="A0A2N1JAU2"/>
<dbReference type="EC" id="1.14.12.17" evidence="4"/>
<dbReference type="Proteomes" id="UP000232875">
    <property type="component" value="Unassembled WGS sequence"/>
</dbReference>
<dbReference type="PROSITE" id="PS01033">
    <property type="entry name" value="GLOBIN"/>
    <property type="match status" value="1"/>
</dbReference>
<evidence type="ECO:0000313" key="17">
    <source>
        <dbReference type="EMBL" id="PKI83671.1"/>
    </source>
</evidence>
<evidence type="ECO:0000256" key="10">
    <source>
        <dbReference type="ARBA" id="ARBA00022857"/>
    </source>
</evidence>
<evidence type="ECO:0000256" key="4">
    <source>
        <dbReference type="ARBA" id="ARBA00012229"/>
    </source>
</evidence>
<dbReference type="GO" id="GO:0019825">
    <property type="term" value="F:oxygen binding"/>
    <property type="evidence" value="ECO:0007669"/>
    <property type="project" value="InterPro"/>
</dbReference>
<keyword evidence="6" id="KW-0349">Heme</keyword>
<organism evidence="17 18">
    <name type="scientific">Malassezia vespertilionis</name>
    <dbReference type="NCBI Taxonomy" id="2020962"/>
    <lineage>
        <taxon>Eukaryota</taxon>
        <taxon>Fungi</taxon>
        <taxon>Dikarya</taxon>
        <taxon>Basidiomycota</taxon>
        <taxon>Ustilaginomycotina</taxon>
        <taxon>Malasseziomycetes</taxon>
        <taxon>Malasseziales</taxon>
        <taxon>Malasseziaceae</taxon>
        <taxon>Malassezia</taxon>
    </lineage>
</organism>
<evidence type="ECO:0000256" key="2">
    <source>
        <dbReference type="ARBA" id="ARBA00001974"/>
    </source>
</evidence>
<keyword evidence="10" id="KW-0521">NADP</keyword>
<name>A0A2N1JAU2_9BASI</name>
<proteinExistence type="inferred from homology"/>
<dbReference type="Gene3D" id="2.40.30.10">
    <property type="entry name" value="Translation factors"/>
    <property type="match status" value="1"/>
</dbReference>
<dbReference type="OrthoDB" id="436496at2759"/>
<evidence type="ECO:0000259" key="16">
    <source>
        <dbReference type="PROSITE" id="PS51384"/>
    </source>
</evidence>
<dbReference type="InterPro" id="IPR008333">
    <property type="entry name" value="Cbr1-like_FAD-bd_dom"/>
</dbReference>
<evidence type="ECO:0000256" key="7">
    <source>
        <dbReference type="ARBA" id="ARBA00022630"/>
    </source>
</evidence>
<dbReference type="GO" id="GO:0071949">
    <property type="term" value="F:FAD binding"/>
    <property type="evidence" value="ECO:0007669"/>
    <property type="project" value="TreeGrafter"/>
</dbReference>
<dbReference type="PANTHER" id="PTHR43396:SF3">
    <property type="entry name" value="FLAVOHEMOPROTEIN"/>
    <property type="match status" value="1"/>
</dbReference>
<dbReference type="InterPro" id="IPR009050">
    <property type="entry name" value="Globin-like_sf"/>
</dbReference>
<protein>
    <recommendedName>
        <fullName evidence="4">nitric oxide dioxygenase</fullName>
        <ecNumber evidence="4">1.14.12.17</ecNumber>
    </recommendedName>
</protein>
<keyword evidence="11" id="KW-0408">Iron</keyword>
<dbReference type="Pfam" id="PF00175">
    <property type="entry name" value="NAD_binding_1"/>
    <property type="match status" value="1"/>
</dbReference>
<dbReference type="Gene3D" id="1.10.490.10">
    <property type="entry name" value="Globins"/>
    <property type="match status" value="1"/>
</dbReference>
<dbReference type="SUPFAM" id="SSF63380">
    <property type="entry name" value="Riboflavin synthase domain-like"/>
    <property type="match status" value="1"/>
</dbReference>
<evidence type="ECO:0000256" key="1">
    <source>
        <dbReference type="ARBA" id="ARBA00001970"/>
    </source>
</evidence>
<reference evidence="17 18" key="1">
    <citation type="submission" date="2017-10" db="EMBL/GenBank/DDBJ databases">
        <title>A novel species of cold-tolerant Malassezia isolated from bats.</title>
        <authorList>
            <person name="Lorch J.M."/>
            <person name="Palmer J.M."/>
            <person name="Vanderwolf K.J."/>
            <person name="Schmidt K.Z."/>
            <person name="Verant M.L."/>
            <person name="Weller T.J."/>
            <person name="Blehert D.S."/>
        </authorList>
    </citation>
    <scope>NUCLEOTIDE SEQUENCE [LARGE SCALE GENOMIC DNA]</scope>
    <source>
        <strain evidence="17 18">NWHC:44797-103</strain>
    </source>
</reference>
<dbReference type="CDD" id="cd06184">
    <property type="entry name" value="flavohem_like_fad_nad_binding"/>
    <property type="match status" value="1"/>
</dbReference>
<keyword evidence="7" id="KW-0285">Flavoprotein</keyword>
<dbReference type="PANTHER" id="PTHR43396">
    <property type="entry name" value="FLAVOHEMOPROTEIN"/>
    <property type="match status" value="1"/>
</dbReference>
<keyword evidence="12" id="KW-0520">NAD</keyword>
<gene>
    <name evidence="17" type="ORF">MVES_002585</name>
</gene>
<comment type="catalytic activity">
    <reaction evidence="13">
        <text>2 nitric oxide + NADH + 2 O2 = 2 nitrate + NAD(+) + H(+)</text>
        <dbReference type="Rhea" id="RHEA:19469"/>
        <dbReference type="ChEBI" id="CHEBI:15378"/>
        <dbReference type="ChEBI" id="CHEBI:15379"/>
        <dbReference type="ChEBI" id="CHEBI:16480"/>
        <dbReference type="ChEBI" id="CHEBI:17632"/>
        <dbReference type="ChEBI" id="CHEBI:57540"/>
        <dbReference type="ChEBI" id="CHEBI:57945"/>
        <dbReference type="EC" id="1.14.12.17"/>
    </reaction>
</comment>
<dbReference type="SUPFAM" id="SSF52343">
    <property type="entry name" value="Ferredoxin reductase-like, C-terminal NADP-linked domain"/>
    <property type="match status" value="1"/>
</dbReference>
<dbReference type="Pfam" id="PF00970">
    <property type="entry name" value="FAD_binding_6"/>
    <property type="match status" value="1"/>
</dbReference>
<evidence type="ECO:0000256" key="8">
    <source>
        <dbReference type="ARBA" id="ARBA00022723"/>
    </source>
</evidence>
<evidence type="ECO:0000259" key="15">
    <source>
        <dbReference type="PROSITE" id="PS01033"/>
    </source>
</evidence>
<keyword evidence="5" id="KW-0216">Detoxification</keyword>
<evidence type="ECO:0000256" key="14">
    <source>
        <dbReference type="ARBA" id="ARBA00049433"/>
    </source>
</evidence>